<evidence type="ECO:0000313" key="1">
    <source>
        <dbReference type="EMBL" id="QHX42903.1"/>
    </source>
</evidence>
<protein>
    <submittedName>
        <fullName evidence="1">LamG domain-containing protein</fullName>
    </submittedName>
</protein>
<dbReference type="AlphaFoldDB" id="A0A6P1Y110"/>
<dbReference type="EMBL" id="CP048020">
    <property type="protein sequence ID" value="QHX42903.1"/>
    <property type="molecule type" value="Genomic_DNA"/>
</dbReference>
<dbReference type="Proteomes" id="UP000464374">
    <property type="component" value="Chromosome"/>
</dbReference>
<name>A0A6P1Y110_9SPIR</name>
<gene>
    <name evidence="1" type="ORF">GWP43_04925</name>
</gene>
<organism evidence="1 2">
    <name type="scientific">Treponema vincentii</name>
    <dbReference type="NCBI Taxonomy" id="69710"/>
    <lineage>
        <taxon>Bacteria</taxon>
        <taxon>Pseudomonadati</taxon>
        <taxon>Spirochaetota</taxon>
        <taxon>Spirochaetia</taxon>
        <taxon>Spirochaetales</taxon>
        <taxon>Treponemataceae</taxon>
        <taxon>Treponema</taxon>
    </lineage>
</organism>
<dbReference type="RefSeq" id="WP_162663168.1">
    <property type="nucleotide sequence ID" value="NZ_CP048020.1"/>
</dbReference>
<sequence>MYKNAKEVYSLSAGDKPVDMTNGFTIGGGRTHATFDEVRVYKTVLKQGEINGLFYLVSKGTQVKQLEKNCTIGYP</sequence>
<accession>A0A6P1Y110</accession>
<proteinExistence type="predicted"/>
<reference evidence="1 2" key="1">
    <citation type="submission" date="2020-01" db="EMBL/GenBank/DDBJ databases">
        <title>Complete genome sequence of a human oral phylogroup 1 Treponema sp. strain ATCC 700766, originally isolated from periodontitis dental plaque.</title>
        <authorList>
            <person name="Chan Y."/>
            <person name="Huo Y.-B."/>
            <person name="Yu X.-L."/>
            <person name="Zeng H."/>
            <person name="Leung W.-K."/>
            <person name="Watt R.M."/>
        </authorList>
    </citation>
    <scope>NUCLEOTIDE SEQUENCE [LARGE SCALE GENOMIC DNA]</scope>
    <source>
        <strain evidence="1 2">OMZ 804</strain>
    </source>
</reference>
<evidence type="ECO:0000313" key="2">
    <source>
        <dbReference type="Proteomes" id="UP000464374"/>
    </source>
</evidence>
<dbReference type="KEGG" id="trz:GWP43_04925"/>